<organism evidence="2 3">
    <name type="scientific">Pedobacter endophyticus</name>
    <dbReference type="NCBI Taxonomy" id="2789740"/>
    <lineage>
        <taxon>Bacteria</taxon>
        <taxon>Pseudomonadati</taxon>
        <taxon>Bacteroidota</taxon>
        <taxon>Sphingobacteriia</taxon>
        <taxon>Sphingobacteriales</taxon>
        <taxon>Sphingobacteriaceae</taxon>
        <taxon>Pedobacter</taxon>
    </lineage>
</organism>
<sequence length="98" mass="11085">MKKLIFLMAFVAISFAGFSNEEAGTIKKSTKNNKEKIVKKIKAVNKIKPEKRMDCYAVQMNTSCGTFNETMCSEGGTPRQRQEAFEVLTEMYDNAICE</sequence>
<dbReference type="EMBL" id="CP064939">
    <property type="protein sequence ID" value="QPH38105.1"/>
    <property type="molecule type" value="Genomic_DNA"/>
</dbReference>
<feature type="chain" id="PRO_5032864492" description="NVEALA protein" evidence="1">
    <location>
        <begin position="20"/>
        <end position="98"/>
    </location>
</feature>
<accession>A0A7U3Q5K5</accession>
<feature type="signal peptide" evidence="1">
    <location>
        <begin position="1"/>
        <end position="19"/>
    </location>
</feature>
<keyword evidence="3" id="KW-1185">Reference proteome</keyword>
<dbReference type="AlphaFoldDB" id="A0A7U3Q5K5"/>
<protein>
    <recommendedName>
        <fullName evidence="4">NVEALA protein</fullName>
    </recommendedName>
</protein>
<evidence type="ECO:0008006" key="4">
    <source>
        <dbReference type="Google" id="ProtNLM"/>
    </source>
</evidence>
<name>A0A7U3Q5K5_9SPHI</name>
<gene>
    <name evidence="2" type="ORF">IZT61_13460</name>
</gene>
<keyword evidence="1" id="KW-0732">Signal</keyword>
<proteinExistence type="predicted"/>
<reference evidence="2 3" key="1">
    <citation type="submission" date="2020-11" db="EMBL/GenBank/DDBJ databases">
        <title>Pedobacter endophytica, an endophytic bacteria isolated form Carex pumila.</title>
        <authorList>
            <person name="Peng Y."/>
            <person name="Jiang L."/>
            <person name="Lee J."/>
        </authorList>
    </citation>
    <scope>NUCLEOTIDE SEQUENCE [LARGE SCALE GENOMIC DNA]</scope>
    <source>
        <strain evidence="2 3">JBR3-12</strain>
    </source>
</reference>
<dbReference type="Proteomes" id="UP000594759">
    <property type="component" value="Chromosome"/>
</dbReference>
<evidence type="ECO:0000256" key="1">
    <source>
        <dbReference type="SAM" id="SignalP"/>
    </source>
</evidence>
<evidence type="ECO:0000313" key="2">
    <source>
        <dbReference type="EMBL" id="QPH38105.1"/>
    </source>
</evidence>
<dbReference type="KEGG" id="pex:IZT61_13460"/>
<dbReference type="RefSeq" id="WP_196097415.1">
    <property type="nucleotide sequence ID" value="NZ_CP064939.1"/>
</dbReference>
<evidence type="ECO:0000313" key="3">
    <source>
        <dbReference type="Proteomes" id="UP000594759"/>
    </source>
</evidence>